<dbReference type="AlphaFoldDB" id="A0ABD1EEV6"/>
<keyword evidence="3" id="KW-1185">Reference proteome</keyword>
<feature type="compositionally biased region" description="Basic and acidic residues" evidence="1">
    <location>
        <begin position="1"/>
        <end position="16"/>
    </location>
</feature>
<comment type="caution">
    <text evidence="2">The sequence shown here is derived from an EMBL/GenBank/DDBJ whole genome shotgun (WGS) entry which is preliminary data.</text>
</comment>
<protein>
    <submittedName>
        <fullName evidence="2">Uncharacterized protein</fullName>
    </submittedName>
</protein>
<gene>
    <name evidence="2" type="ORF">ABEB36_011107</name>
</gene>
<evidence type="ECO:0000256" key="1">
    <source>
        <dbReference type="SAM" id="MobiDB-lite"/>
    </source>
</evidence>
<proteinExistence type="predicted"/>
<reference evidence="2 3" key="1">
    <citation type="submission" date="2024-05" db="EMBL/GenBank/DDBJ databases">
        <title>Genetic variation in Jamaican populations of the coffee berry borer (Hypothenemus hampei).</title>
        <authorList>
            <person name="Errbii M."/>
            <person name="Myrie A."/>
        </authorList>
    </citation>
    <scope>NUCLEOTIDE SEQUENCE [LARGE SCALE GENOMIC DNA]</scope>
    <source>
        <strain evidence="2">JA-Hopewell-2020-01-JO</strain>
        <tissue evidence="2">Whole body</tissue>
    </source>
</reference>
<evidence type="ECO:0000313" key="3">
    <source>
        <dbReference type="Proteomes" id="UP001566132"/>
    </source>
</evidence>
<dbReference type="EMBL" id="JBDJPC010000008">
    <property type="protein sequence ID" value="KAL1492946.1"/>
    <property type="molecule type" value="Genomic_DNA"/>
</dbReference>
<name>A0ABD1EEV6_HYPHA</name>
<sequence length="159" mass="17477">MDNVEKKTYSENDIKRIAPGYRGKPENFDPTKVGKKQSPKLMRRNPRNAPRRAPTIEPPAPANLQTKETAQRNKSIISESIFGVDVSITEIAPRQSFAANYAKVVDVGIAGDMLMAVASAPAEPIPNFHVGKPANSEITNNLVGKFYPIGPRRPEIAQR</sequence>
<accession>A0ABD1EEV6</accession>
<feature type="compositionally biased region" description="Basic residues" evidence="1">
    <location>
        <begin position="33"/>
        <end position="50"/>
    </location>
</feature>
<feature type="region of interest" description="Disordered" evidence="1">
    <location>
        <begin position="1"/>
        <end position="71"/>
    </location>
</feature>
<organism evidence="2 3">
    <name type="scientific">Hypothenemus hampei</name>
    <name type="common">Coffee berry borer</name>
    <dbReference type="NCBI Taxonomy" id="57062"/>
    <lineage>
        <taxon>Eukaryota</taxon>
        <taxon>Metazoa</taxon>
        <taxon>Ecdysozoa</taxon>
        <taxon>Arthropoda</taxon>
        <taxon>Hexapoda</taxon>
        <taxon>Insecta</taxon>
        <taxon>Pterygota</taxon>
        <taxon>Neoptera</taxon>
        <taxon>Endopterygota</taxon>
        <taxon>Coleoptera</taxon>
        <taxon>Polyphaga</taxon>
        <taxon>Cucujiformia</taxon>
        <taxon>Curculionidae</taxon>
        <taxon>Scolytinae</taxon>
        <taxon>Hypothenemus</taxon>
    </lineage>
</organism>
<dbReference type="Proteomes" id="UP001566132">
    <property type="component" value="Unassembled WGS sequence"/>
</dbReference>
<evidence type="ECO:0000313" key="2">
    <source>
        <dbReference type="EMBL" id="KAL1492946.1"/>
    </source>
</evidence>